<sequence>MRVPAARTTTTFLAGALLLLVTGCSSENGGEKLKTIEPATAAVSPATVAAPAGTVRPLPGAVETATFDATTGTVALLTPEADRLLLVSAGDPAAAPREVRLPGGVASLGAARDGVVLVPAGRAFARVDLASGQVTTVEVDGDVRSAVLLDSGATAVGTADGAVVVLDPDGKQSERVSGLASVDALGVTGEQLTALDRRQTSVTEIDIPEAHLGRALRAGEGATNLTTDHFGRVLVTDTRGGELIALTTDPLMMRQRFPVPNSPYGIAYDDAANLVWVTLTGSNEVVGYDLSSGIPVEKRRFPTVRQPNAVTVDPGTGTLFVGSAAGDGVQSIDTKEQS</sequence>
<reference evidence="3" key="1">
    <citation type="journal article" date="2019" name="Int. J. Syst. Evol. Microbiol.">
        <title>The Global Catalogue of Microorganisms (GCM) 10K type strain sequencing project: providing services to taxonomists for standard genome sequencing and annotation.</title>
        <authorList>
            <consortium name="The Broad Institute Genomics Platform"/>
            <consortium name="The Broad Institute Genome Sequencing Center for Infectious Disease"/>
            <person name="Wu L."/>
            <person name="Ma J."/>
        </authorList>
    </citation>
    <scope>NUCLEOTIDE SEQUENCE [LARGE SCALE GENOMIC DNA]</scope>
    <source>
        <strain evidence="3">ICMP 19430</strain>
    </source>
</reference>
<comment type="caution">
    <text evidence="2">The sequence shown here is derived from an EMBL/GenBank/DDBJ whole genome shotgun (WGS) entry which is preliminary data.</text>
</comment>
<name>A0ABW2S3U3_9NOCA</name>
<keyword evidence="1" id="KW-0732">Signal</keyword>
<evidence type="ECO:0000256" key="1">
    <source>
        <dbReference type="SAM" id="SignalP"/>
    </source>
</evidence>
<dbReference type="SUPFAM" id="SSF101898">
    <property type="entry name" value="NHL repeat"/>
    <property type="match status" value="1"/>
</dbReference>
<protein>
    <recommendedName>
        <fullName evidence="4">Lipoprotein</fullName>
    </recommendedName>
</protein>
<dbReference type="InterPro" id="IPR015943">
    <property type="entry name" value="WD40/YVTN_repeat-like_dom_sf"/>
</dbReference>
<keyword evidence="3" id="KW-1185">Reference proteome</keyword>
<evidence type="ECO:0000313" key="2">
    <source>
        <dbReference type="EMBL" id="MFC7450404.1"/>
    </source>
</evidence>
<accession>A0ABW2S3U3</accession>
<dbReference type="RefSeq" id="WP_378408227.1">
    <property type="nucleotide sequence ID" value="NZ_JBHTCS010000024.1"/>
</dbReference>
<evidence type="ECO:0000313" key="3">
    <source>
        <dbReference type="Proteomes" id="UP001596484"/>
    </source>
</evidence>
<evidence type="ECO:0008006" key="4">
    <source>
        <dbReference type="Google" id="ProtNLM"/>
    </source>
</evidence>
<dbReference type="Gene3D" id="2.130.10.10">
    <property type="entry name" value="YVTN repeat-like/Quinoprotein amine dehydrogenase"/>
    <property type="match status" value="1"/>
</dbReference>
<dbReference type="EMBL" id="JBHTCS010000024">
    <property type="protein sequence ID" value="MFC7450404.1"/>
    <property type="molecule type" value="Genomic_DNA"/>
</dbReference>
<organism evidence="2 3">
    <name type="scientific">Rhodococcus daqingensis</name>
    <dbReference type="NCBI Taxonomy" id="2479363"/>
    <lineage>
        <taxon>Bacteria</taxon>
        <taxon>Bacillati</taxon>
        <taxon>Actinomycetota</taxon>
        <taxon>Actinomycetes</taxon>
        <taxon>Mycobacteriales</taxon>
        <taxon>Nocardiaceae</taxon>
        <taxon>Rhodococcus</taxon>
    </lineage>
</organism>
<dbReference type="Proteomes" id="UP001596484">
    <property type="component" value="Unassembled WGS sequence"/>
</dbReference>
<proteinExistence type="predicted"/>
<gene>
    <name evidence="2" type="ORF">ACFQS9_21135</name>
</gene>
<feature type="chain" id="PRO_5045928979" description="Lipoprotein" evidence="1">
    <location>
        <begin position="28"/>
        <end position="338"/>
    </location>
</feature>
<feature type="signal peptide" evidence="1">
    <location>
        <begin position="1"/>
        <end position="27"/>
    </location>
</feature>
<dbReference type="PROSITE" id="PS51257">
    <property type="entry name" value="PROKAR_LIPOPROTEIN"/>
    <property type="match status" value="1"/>
</dbReference>